<accession>A0A9P4MI33</accession>
<dbReference type="GO" id="GO:0008483">
    <property type="term" value="F:transaminase activity"/>
    <property type="evidence" value="ECO:0007669"/>
    <property type="project" value="UniProtKB-KW"/>
</dbReference>
<dbReference type="GO" id="GO:0030170">
    <property type="term" value="F:pyridoxal phosphate binding"/>
    <property type="evidence" value="ECO:0007669"/>
    <property type="project" value="InterPro"/>
</dbReference>
<comment type="caution">
    <text evidence="3">The sequence shown here is derived from an EMBL/GenBank/DDBJ whole genome shotgun (WGS) entry which is preliminary data.</text>
</comment>
<dbReference type="PANTHER" id="PTHR43795">
    <property type="entry name" value="BIFUNCTIONAL ASPARTATE AMINOTRANSFERASE AND GLUTAMATE/ASPARTATE-PREPHENATE AMINOTRANSFERASE-RELATED"/>
    <property type="match status" value="1"/>
</dbReference>
<keyword evidence="1" id="KW-0663">Pyridoxal phosphate</keyword>
<evidence type="ECO:0000256" key="1">
    <source>
        <dbReference type="ARBA" id="ARBA00022898"/>
    </source>
</evidence>
<evidence type="ECO:0000313" key="4">
    <source>
        <dbReference type="Proteomes" id="UP000799439"/>
    </source>
</evidence>
<dbReference type="InterPro" id="IPR015421">
    <property type="entry name" value="PyrdxlP-dep_Trfase_major"/>
</dbReference>
<reference evidence="3" key="1">
    <citation type="journal article" date="2020" name="Stud. Mycol.">
        <title>101 Dothideomycetes genomes: a test case for predicting lifestyles and emergence of pathogens.</title>
        <authorList>
            <person name="Haridas S."/>
            <person name="Albert R."/>
            <person name="Binder M."/>
            <person name="Bloem J."/>
            <person name="Labutti K."/>
            <person name="Salamov A."/>
            <person name="Andreopoulos B."/>
            <person name="Baker S."/>
            <person name="Barry K."/>
            <person name="Bills G."/>
            <person name="Bluhm B."/>
            <person name="Cannon C."/>
            <person name="Castanera R."/>
            <person name="Culley D."/>
            <person name="Daum C."/>
            <person name="Ezra D."/>
            <person name="Gonzalez J."/>
            <person name="Henrissat B."/>
            <person name="Kuo A."/>
            <person name="Liang C."/>
            <person name="Lipzen A."/>
            <person name="Lutzoni F."/>
            <person name="Magnuson J."/>
            <person name="Mondo S."/>
            <person name="Nolan M."/>
            <person name="Ohm R."/>
            <person name="Pangilinan J."/>
            <person name="Park H.-J."/>
            <person name="Ramirez L."/>
            <person name="Alfaro M."/>
            <person name="Sun H."/>
            <person name="Tritt A."/>
            <person name="Yoshinaga Y."/>
            <person name="Zwiers L.-H."/>
            <person name="Turgeon B."/>
            <person name="Goodwin S."/>
            <person name="Spatafora J."/>
            <person name="Crous P."/>
            <person name="Grigoriev I."/>
        </authorList>
    </citation>
    <scope>NUCLEOTIDE SEQUENCE</scope>
    <source>
        <strain evidence="3">CBS 260.36</strain>
    </source>
</reference>
<dbReference type="Proteomes" id="UP000799439">
    <property type="component" value="Unassembled WGS sequence"/>
</dbReference>
<dbReference type="OrthoDB" id="7042322at2759"/>
<dbReference type="AlphaFoldDB" id="A0A9P4MI33"/>
<dbReference type="Gene3D" id="3.90.1150.10">
    <property type="entry name" value="Aspartate Aminotransferase, domain 1"/>
    <property type="match status" value="1"/>
</dbReference>
<dbReference type="InterPro" id="IPR015424">
    <property type="entry name" value="PyrdxlP-dep_Trfase"/>
</dbReference>
<keyword evidence="4" id="KW-1185">Reference proteome</keyword>
<dbReference type="CDD" id="cd00609">
    <property type="entry name" value="AAT_like"/>
    <property type="match status" value="1"/>
</dbReference>
<keyword evidence="3" id="KW-0032">Aminotransferase</keyword>
<dbReference type="Pfam" id="PF00155">
    <property type="entry name" value="Aminotran_1_2"/>
    <property type="match status" value="1"/>
</dbReference>
<dbReference type="GO" id="GO:0006520">
    <property type="term" value="P:amino acid metabolic process"/>
    <property type="evidence" value="ECO:0007669"/>
    <property type="project" value="TreeGrafter"/>
</dbReference>
<evidence type="ECO:0000259" key="2">
    <source>
        <dbReference type="Pfam" id="PF00155"/>
    </source>
</evidence>
<dbReference type="InterPro" id="IPR015422">
    <property type="entry name" value="PyrdxlP-dep_Trfase_small"/>
</dbReference>
<dbReference type="InterPro" id="IPR050478">
    <property type="entry name" value="Ethylene_sulfur-biosynth"/>
</dbReference>
<dbReference type="EMBL" id="ML996082">
    <property type="protein sequence ID" value="KAF2155520.1"/>
    <property type="molecule type" value="Genomic_DNA"/>
</dbReference>
<proteinExistence type="predicted"/>
<keyword evidence="3" id="KW-0808">Transferase</keyword>
<dbReference type="Gene3D" id="3.40.640.10">
    <property type="entry name" value="Type I PLP-dependent aspartate aminotransferase-like (Major domain)"/>
    <property type="match status" value="1"/>
</dbReference>
<organism evidence="3 4">
    <name type="scientific">Myriangium duriaei CBS 260.36</name>
    <dbReference type="NCBI Taxonomy" id="1168546"/>
    <lineage>
        <taxon>Eukaryota</taxon>
        <taxon>Fungi</taxon>
        <taxon>Dikarya</taxon>
        <taxon>Ascomycota</taxon>
        <taxon>Pezizomycotina</taxon>
        <taxon>Dothideomycetes</taxon>
        <taxon>Dothideomycetidae</taxon>
        <taxon>Myriangiales</taxon>
        <taxon>Myriangiaceae</taxon>
        <taxon>Myriangium</taxon>
    </lineage>
</organism>
<evidence type="ECO:0000313" key="3">
    <source>
        <dbReference type="EMBL" id="KAF2155520.1"/>
    </source>
</evidence>
<feature type="domain" description="Aminotransferase class I/classII large" evidence="2">
    <location>
        <begin position="74"/>
        <end position="428"/>
    </location>
</feature>
<sequence>MAANLSHRAAAVAKKNNNLLWDVLGDLWDPETNPGGYVSVGVADNMLMQQELLDYIRQRFGPELRHLTYNDGPSGSNRLRKATAHFLTRQLQPHQSILPEHVSITNGVSAATEHLAWSLCDHGDVVLLGRPYYRAFLKDLGLRPNTNIIDIAFIDVDCMSDGALPLYEQAMKQNAEAGNRIKAVMICNPHNPLGRCYSKRFLVGLLKLCQTYQIHLISDEIYALSVWRTGEGSPSPLCGFTSVLALNTSGIIDPSLVHVIWGVSKDLGSNGLRMGAIISQSNPLLLEAVQATSIYSCISGLADHTVCNILEDDQFIEGFIEKNKQQLYDAYTYMTHKLDQHQIDYDSRSNAGLFVWCDLLSAFFRLQKRTVSYTLNEKKRISDQIYNRLLEQRVFIGRGEDFGHECPGWARLTFSQSRANVDEAILRIVGVLRSHLEEGCD</sequence>
<dbReference type="PRINTS" id="PR00753">
    <property type="entry name" value="ACCSYNTHASE"/>
</dbReference>
<dbReference type="SUPFAM" id="SSF53383">
    <property type="entry name" value="PLP-dependent transferases"/>
    <property type="match status" value="1"/>
</dbReference>
<protein>
    <submittedName>
        <fullName evidence="3">Aspartate aminotransferase</fullName>
    </submittedName>
</protein>
<name>A0A9P4MI33_9PEZI</name>
<gene>
    <name evidence="3" type="ORF">K461DRAFT_290543</name>
</gene>
<dbReference type="InterPro" id="IPR004839">
    <property type="entry name" value="Aminotransferase_I/II_large"/>
</dbReference>
<dbReference type="PANTHER" id="PTHR43795:SF63">
    <property type="entry name" value="PUTATIVE (AFU_ORTHOLOGUE AFUA_4G00630)-RELATED"/>
    <property type="match status" value="1"/>
</dbReference>